<accession>A0A9D4Z249</accession>
<dbReference type="Gene3D" id="3.40.50.150">
    <property type="entry name" value="Vaccinia Virus protein VP39"/>
    <property type="match status" value="1"/>
</dbReference>
<dbReference type="GO" id="GO:0031167">
    <property type="term" value="P:rRNA methylation"/>
    <property type="evidence" value="ECO:0007669"/>
    <property type="project" value="InterPro"/>
</dbReference>
<comment type="caution">
    <text evidence="4">The sequence shown here is derived from an EMBL/GenBank/DDBJ whole genome shotgun (WGS) entry which is preliminary data.</text>
</comment>
<dbReference type="PANTHER" id="PTHR43542:SF1">
    <property type="entry name" value="METHYLTRANSFERASE"/>
    <property type="match status" value="1"/>
</dbReference>
<dbReference type="Pfam" id="PF03602">
    <property type="entry name" value="Cons_hypoth95"/>
    <property type="match status" value="1"/>
</dbReference>
<gene>
    <name evidence="4" type="ORF">D9Q98_000962</name>
</gene>
<dbReference type="InterPro" id="IPR004398">
    <property type="entry name" value="RNA_MeTrfase_RsmD"/>
</dbReference>
<dbReference type="GO" id="GO:0008168">
    <property type="term" value="F:methyltransferase activity"/>
    <property type="evidence" value="ECO:0007669"/>
    <property type="project" value="UniProtKB-KW"/>
</dbReference>
<dbReference type="CDD" id="cd02440">
    <property type="entry name" value="AdoMet_MTases"/>
    <property type="match status" value="1"/>
</dbReference>
<reference evidence="4" key="2">
    <citation type="submission" date="2020-11" db="EMBL/GenBank/DDBJ databases">
        <authorList>
            <person name="Cecchin M."/>
            <person name="Marcolungo L."/>
            <person name="Rossato M."/>
            <person name="Girolomoni L."/>
            <person name="Cosentino E."/>
            <person name="Cuine S."/>
            <person name="Li-Beisson Y."/>
            <person name="Delledonne M."/>
            <person name="Ballottari M."/>
        </authorList>
    </citation>
    <scope>NUCLEOTIDE SEQUENCE</scope>
    <source>
        <strain evidence="4">211/11P</strain>
        <tissue evidence="4">Whole cell</tissue>
    </source>
</reference>
<evidence type="ECO:0000256" key="3">
    <source>
        <dbReference type="SAM" id="MobiDB-lite"/>
    </source>
</evidence>
<dbReference type="Proteomes" id="UP001055712">
    <property type="component" value="Unassembled WGS sequence"/>
</dbReference>
<feature type="compositionally biased region" description="Low complexity" evidence="3">
    <location>
        <begin position="147"/>
        <end position="160"/>
    </location>
</feature>
<dbReference type="InterPro" id="IPR029063">
    <property type="entry name" value="SAM-dependent_MTases_sf"/>
</dbReference>
<dbReference type="AlphaFoldDB" id="A0A9D4Z249"/>
<feature type="compositionally biased region" description="Gly residues" evidence="3">
    <location>
        <begin position="40"/>
        <end position="51"/>
    </location>
</feature>
<keyword evidence="5" id="KW-1185">Reference proteome</keyword>
<evidence type="ECO:0000256" key="1">
    <source>
        <dbReference type="ARBA" id="ARBA00022603"/>
    </source>
</evidence>
<evidence type="ECO:0000313" key="4">
    <source>
        <dbReference type="EMBL" id="KAI3438534.1"/>
    </source>
</evidence>
<protein>
    <submittedName>
        <fullName evidence="4">Uncharacterized protein</fullName>
    </submittedName>
</protein>
<organism evidence="4 5">
    <name type="scientific">Chlorella vulgaris</name>
    <name type="common">Green alga</name>
    <dbReference type="NCBI Taxonomy" id="3077"/>
    <lineage>
        <taxon>Eukaryota</taxon>
        <taxon>Viridiplantae</taxon>
        <taxon>Chlorophyta</taxon>
        <taxon>core chlorophytes</taxon>
        <taxon>Trebouxiophyceae</taxon>
        <taxon>Chlorellales</taxon>
        <taxon>Chlorellaceae</taxon>
        <taxon>Chlorella clade</taxon>
        <taxon>Chlorella</taxon>
    </lineage>
</organism>
<dbReference type="SUPFAM" id="SSF53335">
    <property type="entry name" value="S-adenosyl-L-methionine-dependent methyltransferases"/>
    <property type="match status" value="1"/>
</dbReference>
<evidence type="ECO:0000313" key="5">
    <source>
        <dbReference type="Proteomes" id="UP001055712"/>
    </source>
</evidence>
<feature type="region of interest" description="Disordered" evidence="3">
    <location>
        <begin position="26"/>
        <end position="59"/>
    </location>
</feature>
<sequence>MPVPILAVAAQPASISRVAVVSKSSLRSTTAVCRAKQSRGRGGGSGSGGGQSKQKESVEEDVEIFNIDTGWNVDALEDVAYLLDDEADLEGWSVEGGDDDLDFDGGAGDEGWSVTADGDSKSAWIDLNEEEDGGEAGDADAELLAAFGPSSSSSSSSSSSKARPGRGAPASFGGRVLGKAEEQVMASLPRHLLRRLEGQQREADEERARLRPEAQRKAAARLKTHQQLRIISGTAAGRRLRSPQGDQTRPMMELVRNAVFSMVMSLYGCSSTLPEKTRWLDLYAGTGAVGIEALSRGVGQCHFVEMSPWVVGNCLMPNLETCDVEGAAVVHTGKAEDFLRRAQQLSRFAGGAFDFMSVCPPYELVDYEEIFDLLHDSPLLHEESIVIVEYPKKLASLIRDKLGPLEKLRDRRYGRTYMAIYGPPLVEA</sequence>
<dbReference type="OrthoDB" id="3548at2759"/>
<feature type="region of interest" description="Disordered" evidence="3">
    <location>
        <begin position="147"/>
        <end position="176"/>
    </location>
</feature>
<evidence type="ECO:0000256" key="2">
    <source>
        <dbReference type="ARBA" id="ARBA00022679"/>
    </source>
</evidence>
<reference evidence="4" key="1">
    <citation type="journal article" date="2019" name="Plant J.">
        <title>Chlorella vulgaris genome assembly and annotation reveals the molecular basis for metabolic acclimation to high light conditions.</title>
        <authorList>
            <person name="Cecchin M."/>
            <person name="Marcolungo L."/>
            <person name="Rossato M."/>
            <person name="Girolomoni L."/>
            <person name="Cosentino E."/>
            <person name="Cuine S."/>
            <person name="Li-Beisson Y."/>
            <person name="Delledonne M."/>
            <person name="Ballottari M."/>
        </authorList>
    </citation>
    <scope>NUCLEOTIDE SEQUENCE</scope>
    <source>
        <strain evidence="4">211/11P</strain>
    </source>
</reference>
<name>A0A9D4Z249_CHLVU</name>
<proteinExistence type="predicted"/>
<dbReference type="EMBL" id="SIDB01000001">
    <property type="protein sequence ID" value="KAI3438534.1"/>
    <property type="molecule type" value="Genomic_DNA"/>
</dbReference>
<dbReference type="PANTHER" id="PTHR43542">
    <property type="entry name" value="METHYLTRANSFERASE"/>
    <property type="match status" value="1"/>
</dbReference>
<keyword evidence="1" id="KW-0489">Methyltransferase</keyword>
<keyword evidence="2" id="KW-0808">Transferase</keyword>
<feature type="region of interest" description="Disordered" evidence="3">
    <location>
        <begin position="93"/>
        <end position="121"/>
    </location>
</feature>